<keyword evidence="2" id="KW-0479">Metal-binding</keyword>
<dbReference type="EMBL" id="CAUYUJ010000149">
    <property type="protein sequence ID" value="CAK0788984.1"/>
    <property type="molecule type" value="Genomic_DNA"/>
</dbReference>
<dbReference type="InterPro" id="IPR007865">
    <property type="entry name" value="Aminopep_P_N"/>
</dbReference>
<evidence type="ECO:0000256" key="3">
    <source>
        <dbReference type="ARBA" id="ARBA00022801"/>
    </source>
</evidence>
<comment type="caution">
    <text evidence="7">The sequence shown here is derived from an EMBL/GenBank/DDBJ whole genome shotgun (WGS) entry which is preliminary data.</text>
</comment>
<dbReference type="PANTHER" id="PTHR48480">
    <property type="match status" value="1"/>
</dbReference>
<organism evidence="7 8">
    <name type="scientific">Prorocentrum cordatum</name>
    <dbReference type="NCBI Taxonomy" id="2364126"/>
    <lineage>
        <taxon>Eukaryota</taxon>
        <taxon>Sar</taxon>
        <taxon>Alveolata</taxon>
        <taxon>Dinophyceae</taxon>
        <taxon>Prorocentrales</taxon>
        <taxon>Prorocentraceae</taxon>
        <taxon>Prorocentrum</taxon>
    </lineage>
</organism>
<keyword evidence="5" id="KW-0482">Metalloprotease</keyword>
<evidence type="ECO:0000313" key="8">
    <source>
        <dbReference type="Proteomes" id="UP001189429"/>
    </source>
</evidence>
<feature type="non-terminal residue" evidence="7">
    <location>
        <position position="312"/>
    </location>
</feature>
<dbReference type="InterPro" id="IPR052433">
    <property type="entry name" value="X-Pro_dipept-like"/>
</dbReference>
<gene>
    <name evidence="7" type="ORF">PCOR1329_LOCUS687</name>
</gene>
<dbReference type="Gene3D" id="3.40.350.10">
    <property type="entry name" value="Creatinase/prolidase N-terminal domain"/>
    <property type="match status" value="1"/>
</dbReference>
<evidence type="ECO:0000313" key="7">
    <source>
        <dbReference type="EMBL" id="CAK0788984.1"/>
    </source>
</evidence>
<keyword evidence="3" id="KW-0378">Hydrolase</keyword>
<feature type="domain" description="Aminopeptidase P N-terminal" evidence="6">
    <location>
        <begin position="82"/>
        <end position="230"/>
    </location>
</feature>
<keyword evidence="4" id="KW-0224">Dipeptidase</keyword>
<evidence type="ECO:0000256" key="2">
    <source>
        <dbReference type="ARBA" id="ARBA00022723"/>
    </source>
</evidence>
<evidence type="ECO:0000256" key="5">
    <source>
        <dbReference type="ARBA" id="ARBA00023049"/>
    </source>
</evidence>
<dbReference type="PANTHER" id="PTHR48480:SF2">
    <property type="entry name" value="PEPTIDASE D"/>
    <property type="match status" value="1"/>
</dbReference>
<dbReference type="Proteomes" id="UP001189429">
    <property type="component" value="Unassembled WGS sequence"/>
</dbReference>
<dbReference type="SMART" id="SM01011">
    <property type="entry name" value="AMP_N"/>
    <property type="match status" value="1"/>
</dbReference>
<accession>A0ABN9P8C2</accession>
<keyword evidence="1" id="KW-0645">Protease</keyword>
<proteinExistence type="predicted"/>
<reference evidence="7" key="1">
    <citation type="submission" date="2023-10" db="EMBL/GenBank/DDBJ databases">
        <authorList>
            <person name="Chen Y."/>
            <person name="Shah S."/>
            <person name="Dougan E. K."/>
            <person name="Thang M."/>
            <person name="Chan C."/>
        </authorList>
    </citation>
    <scope>NUCLEOTIDE SEQUENCE [LARGE SCALE GENOMIC DNA]</scope>
</reference>
<keyword evidence="8" id="KW-1185">Reference proteome</keyword>
<feature type="non-terminal residue" evidence="7">
    <location>
        <position position="1"/>
    </location>
</feature>
<name>A0ABN9P8C2_9DINO</name>
<evidence type="ECO:0000256" key="4">
    <source>
        <dbReference type="ARBA" id="ARBA00022997"/>
    </source>
</evidence>
<evidence type="ECO:0000259" key="6">
    <source>
        <dbReference type="SMART" id="SM01011"/>
    </source>
</evidence>
<dbReference type="Pfam" id="PF05195">
    <property type="entry name" value="AMP_N"/>
    <property type="match status" value="1"/>
</dbReference>
<sequence>PVAATAWCRKGRVRPGYVFLPVAFYQALAARRRASQRGVVFLGCMFRPRERAVVAESMEASGTIRWERGKAYFCAGEGALRVPMSMHRDNRERLLEGLRRRSEVPGSAVVYLEGGEERSVYDTDTVWDFKQESNFQYLFGVKEPGCRAALRVSDGRSVLFVPNYPPSYAAWMGPIKPLAWFQRAYEVDEARFVELAGGGEGGSEEAAKVVSSELEASCLLVLDGTNRDSGLQPKRPDLAGFEVPVSTEGSRALWEELAEARVVKSPDEVKLLQFANDVSSHAHVELMRGRVGLGGSREYLAEAAFRYQAALR</sequence>
<protein>
    <recommendedName>
        <fullName evidence="6">Aminopeptidase P N-terminal domain-containing protein</fullName>
    </recommendedName>
</protein>
<dbReference type="InterPro" id="IPR029149">
    <property type="entry name" value="Creatin/AminoP/Spt16_N"/>
</dbReference>
<dbReference type="SUPFAM" id="SSF53092">
    <property type="entry name" value="Creatinase/prolidase N-terminal domain"/>
    <property type="match status" value="1"/>
</dbReference>
<evidence type="ECO:0000256" key="1">
    <source>
        <dbReference type="ARBA" id="ARBA00022670"/>
    </source>
</evidence>